<gene>
    <name evidence="5" type="ORF">PAPYR_8452</name>
</gene>
<reference evidence="5" key="1">
    <citation type="journal article" date="2022" name="bioRxiv">
        <title>Genomics of Preaxostyla Flagellates Illuminates Evolutionary Transitions and the Path Towards Mitochondrial Loss.</title>
        <authorList>
            <person name="Novak L.V.F."/>
            <person name="Treitli S.C."/>
            <person name="Pyrih J."/>
            <person name="Halakuc P."/>
            <person name="Pipaliya S.V."/>
            <person name="Vacek V."/>
            <person name="Brzon O."/>
            <person name="Soukal P."/>
            <person name="Eme L."/>
            <person name="Dacks J.B."/>
            <person name="Karnkowska A."/>
            <person name="Elias M."/>
            <person name="Hampl V."/>
        </authorList>
    </citation>
    <scope>NUCLEOTIDE SEQUENCE</scope>
    <source>
        <strain evidence="5">RCP-MX</strain>
    </source>
</reference>
<dbReference type="InterPro" id="IPR000866">
    <property type="entry name" value="AhpC/TSA"/>
</dbReference>
<dbReference type="EMBL" id="JAPMOS010000073">
    <property type="protein sequence ID" value="KAJ4456337.1"/>
    <property type="molecule type" value="Genomic_DNA"/>
</dbReference>
<keyword evidence="3 5" id="KW-0575">Peroxidase</keyword>
<evidence type="ECO:0000313" key="6">
    <source>
        <dbReference type="Proteomes" id="UP001141327"/>
    </source>
</evidence>
<keyword evidence="3" id="KW-0049">Antioxidant</keyword>
<feature type="domain" description="Thioredoxin" evidence="4">
    <location>
        <begin position="14"/>
        <end position="172"/>
    </location>
</feature>
<evidence type="ECO:0000256" key="1">
    <source>
        <dbReference type="ARBA" id="ARBA00009796"/>
    </source>
</evidence>
<dbReference type="Gene3D" id="3.40.30.10">
    <property type="entry name" value="Glutaredoxin"/>
    <property type="match status" value="1"/>
</dbReference>
<comment type="caution">
    <text evidence="5">The sequence shown here is derived from an EMBL/GenBank/DDBJ whole genome shotgun (WGS) entry which is preliminary data.</text>
</comment>
<proteinExistence type="inferred from homology"/>
<dbReference type="GO" id="GO:0004601">
    <property type="term" value="F:peroxidase activity"/>
    <property type="evidence" value="ECO:0007669"/>
    <property type="project" value="UniProtKB-KW"/>
</dbReference>
<sequence length="204" mass="22667">MQPSGCTCVNLSKAVVGHEVPAIKAKAVVEGNIVDFDLNQWRGKWGVLFFYPRDFTFVCPTEIIAFNDRAEEFRALNCEVAAISTDSENVHWQWCATPRKDGGLCPMKIPVIADPTHRISREYGVLVPEMGAALRGLFLFDRSGILKHITINDLPVGRSVDEALRVLQAFQFVETHGEVCPAGWRPGQKTMVPTPEGLKAYHTT</sequence>
<dbReference type="InterPro" id="IPR013766">
    <property type="entry name" value="Thioredoxin_domain"/>
</dbReference>
<keyword evidence="2 3" id="KW-0560">Oxidoreductase</keyword>
<evidence type="ECO:0000256" key="3">
    <source>
        <dbReference type="PIRNR" id="PIRNR000239"/>
    </source>
</evidence>
<accession>A0ABQ8UD85</accession>
<dbReference type="InterPro" id="IPR024706">
    <property type="entry name" value="Peroxiredoxin_AhpC-typ"/>
</dbReference>
<evidence type="ECO:0000313" key="5">
    <source>
        <dbReference type="EMBL" id="KAJ4456337.1"/>
    </source>
</evidence>
<dbReference type="PIRSF" id="PIRSF000239">
    <property type="entry name" value="AHPC"/>
    <property type="match status" value="1"/>
</dbReference>
<dbReference type="Pfam" id="PF00578">
    <property type="entry name" value="AhpC-TSA"/>
    <property type="match status" value="1"/>
</dbReference>
<dbReference type="InterPro" id="IPR050217">
    <property type="entry name" value="Peroxiredoxin"/>
</dbReference>
<dbReference type="SUPFAM" id="SSF52833">
    <property type="entry name" value="Thioredoxin-like"/>
    <property type="match status" value="1"/>
</dbReference>
<dbReference type="CDD" id="cd03015">
    <property type="entry name" value="PRX_Typ2cys"/>
    <property type="match status" value="1"/>
</dbReference>
<keyword evidence="3" id="KW-0676">Redox-active center</keyword>
<evidence type="ECO:0000256" key="2">
    <source>
        <dbReference type="ARBA" id="ARBA00023002"/>
    </source>
</evidence>
<dbReference type="Pfam" id="PF10417">
    <property type="entry name" value="1-cysPrx_C"/>
    <property type="match status" value="1"/>
</dbReference>
<dbReference type="Proteomes" id="UP001141327">
    <property type="component" value="Unassembled WGS sequence"/>
</dbReference>
<dbReference type="PROSITE" id="PS51352">
    <property type="entry name" value="THIOREDOXIN_2"/>
    <property type="match status" value="1"/>
</dbReference>
<dbReference type="InterPro" id="IPR019479">
    <property type="entry name" value="Peroxiredoxin_C"/>
</dbReference>
<dbReference type="PANTHER" id="PTHR10681:SF128">
    <property type="entry name" value="THIOREDOXIN-DEPENDENT PEROXIDE REDUCTASE, MITOCHONDRIAL"/>
    <property type="match status" value="1"/>
</dbReference>
<dbReference type="InterPro" id="IPR036249">
    <property type="entry name" value="Thioredoxin-like_sf"/>
</dbReference>
<keyword evidence="6" id="KW-1185">Reference proteome</keyword>
<name>A0ABQ8UD85_9EUKA</name>
<comment type="function">
    <text evidence="3">Thiol-specific peroxidase that catalyzes the reduction of hydrogen peroxide and organic hydroperoxides to water and alcohols, respectively.</text>
</comment>
<dbReference type="PANTHER" id="PTHR10681">
    <property type="entry name" value="THIOREDOXIN PEROXIDASE"/>
    <property type="match status" value="1"/>
</dbReference>
<organism evidence="5 6">
    <name type="scientific">Paratrimastix pyriformis</name>
    <dbReference type="NCBI Taxonomy" id="342808"/>
    <lineage>
        <taxon>Eukaryota</taxon>
        <taxon>Metamonada</taxon>
        <taxon>Preaxostyla</taxon>
        <taxon>Paratrimastigidae</taxon>
        <taxon>Paratrimastix</taxon>
    </lineage>
</organism>
<evidence type="ECO:0000259" key="4">
    <source>
        <dbReference type="PROSITE" id="PS51352"/>
    </source>
</evidence>
<protein>
    <submittedName>
        <fullName evidence="5">Thioredoxin peroxidase</fullName>
    </submittedName>
</protein>
<comment type="similarity">
    <text evidence="1">Belongs to the peroxiredoxin family. AhpC/Prx1 subfamily.</text>
</comment>